<protein>
    <submittedName>
        <fullName evidence="1">Uncharacterized protein</fullName>
    </submittedName>
</protein>
<sequence>MAFSFEHTERKWRSGVAALLLGALLMVFGYSVRLERADDRCLSGAHEDYATYSACRTAVENTWFRSQDREQQLSASTYVWLRISYAEALAYRNEFGLAEAMFVSALDRLSTSGQSDDSPRVLVPSDDLTKIMNIFQTYDPSSVEGMASLAALAQFDPASP</sequence>
<gene>
    <name evidence="1" type="ORF">BVC71_06050</name>
</gene>
<proteinExistence type="predicted"/>
<keyword evidence="2" id="KW-1185">Reference proteome</keyword>
<evidence type="ECO:0000313" key="1">
    <source>
        <dbReference type="EMBL" id="OUD09415.1"/>
    </source>
</evidence>
<organism evidence="1 2">
    <name type="scientific">Marivivens niveibacter</name>
    <dbReference type="NCBI Taxonomy" id="1930667"/>
    <lineage>
        <taxon>Bacteria</taxon>
        <taxon>Pseudomonadati</taxon>
        <taxon>Pseudomonadota</taxon>
        <taxon>Alphaproteobacteria</taxon>
        <taxon>Rhodobacterales</taxon>
        <taxon>Paracoccaceae</taxon>
        <taxon>Marivivens group</taxon>
        <taxon>Marivivens</taxon>
    </lineage>
</organism>
<dbReference type="RefSeq" id="WP_086450764.1">
    <property type="nucleotide sequence ID" value="NZ_MSPP01000002.1"/>
</dbReference>
<name>A0A251WZ51_9RHOB</name>
<evidence type="ECO:0000313" key="2">
    <source>
        <dbReference type="Proteomes" id="UP000194664"/>
    </source>
</evidence>
<dbReference type="Proteomes" id="UP000194664">
    <property type="component" value="Unassembled WGS sequence"/>
</dbReference>
<dbReference type="AlphaFoldDB" id="A0A251WZ51"/>
<dbReference type="EMBL" id="MSPP01000002">
    <property type="protein sequence ID" value="OUD09415.1"/>
    <property type="molecule type" value="Genomic_DNA"/>
</dbReference>
<reference evidence="1 2" key="1">
    <citation type="submission" date="2016-12" db="EMBL/GenBank/DDBJ databases">
        <title>The draft genome sequence of HSLHS2.</title>
        <authorList>
            <person name="Hu D."/>
            <person name="Wang L."/>
            <person name="Shao Z."/>
        </authorList>
    </citation>
    <scope>NUCLEOTIDE SEQUENCE [LARGE SCALE GENOMIC DNA]</scope>
    <source>
        <strain evidence="1">MCCC 1A06712</strain>
    </source>
</reference>
<accession>A0A251WZ51</accession>
<comment type="caution">
    <text evidence="1">The sequence shown here is derived from an EMBL/GenBank/DDBJ whole genome shotgun (WGS) entry which is preliminary data.</text>
</comment>